<organism evidence="2 3">
    <name type="scientific">Actinophytocola xinjiangensis</name>
    <dbReference type="NCBI Taxonomy" id="485602"/>
    <lineage>
        <taxon>Bacteria</taxon>
        <taxon>Bacillati</taxon>
        <taxon>Actinomycetota</taxon>
        <taxon>Actinomycetes</taxon>
        <taxon>Pseudonocardiales</taxon>
        <taxon>Pseudonocardiaceae</taxon>
    </lineage>
</organism>
<dbReference type="RefSeq" id="WP_154814088.1">
    <property type="nucleotide sequence ID" value="NZ_MSIF01000001.1"/>
</dbReference>
<evidence type="ECO:0000313" key="3">
    <source>
        <dbReference type="Proteomes" id="UP000185696"/>
    </source>
</evidence>
<dbReference type="OrthoDB" id="3679134at2"/>
<accession>A0A7Z0WSX5</accession>
<dbReference type="Proteomes" id="UP000185696">
    <property type="component" value="Unassembled WGS sequence"/>
</dbReference>
<evidence type="ECO:0008006" key="4">
    <source>
        <dbReference type="Google" id="ProtNLM"/>
    </source>
</evidence>
<sequence length="286" mass="30013">MTQGAWYDEFEQPFDDDEERQRLPRQPAASRAAPVAAPPVTDQGAEFTGRSEDGSVVVTVRGRRLVAVTVAEAPARVAAGVLAQRVATAVNNALLAARAAQPVAEDPVPDLGGLVAQLEAVSAYSDQFMRRVEGAINDVIVKVGERTGMRGDPSAVEVGELVAEVVTTAKVTNDALGAARGPRASGGGADSEDAVRVDIDDTGLVAQVRLTTTAAGMSGDQFAGSVREAVNEALDDWAEQREQDPAVAVDLDHLTARAEALRSRSVEQLRGYTTNLRTIMGSIGEP</sequence>
<feature type="region of interest" description="Disordered" evidence="1">
    <location>
        <begin position="1"/>
        <end position="48"/>
    </location>
</feature>
<proteinExistence type="predicted"/>
<keyword evidence="3" id="KW-1185">Reference proteome</keyword>
<comment type="caution">
    <text evidence="2">The sequence shown here is derived from an EMBL/GenBank/DDBJ whole genome shotgun (WGS) entry which is preliminary data.</text>
</comment>
<evidence type="ECO:0000256" key="1">
    <source>
        <dbReference type="SAM" id="MobiDB-lite"/>
    </source>
</evidence>
<dbReference type="EMBL" id="MSIF01000001">
    <property type="protein sequence ID" value="OLF14292.1"/>
    <property type="molecule type" value="Genomic_DNA"/>
</dbReference>
<name>A0A7Z0WSX5_9PSEU</name>
<reference evidence="2 3" key="1">
    <citation type="submission" date="2016-12" db="EMBL/GenBank/DDBJ databases">
        <title>The draft genome sequence of Actinophytocola xinjiangensis.</title>
        <authorList>
            <person name="Wang W."/>
            <person name="Yuan L."/>
        </authorList>
    </citation>
    <scope>NUCLEOTIDE SEQUENCE [LARGE SCALE GENOMIC DNA]</scope>
    <source>
        <strain evidence="2 3">CGMCC 4.4663</strain>
    </source>
</reference>
<dbReference type="AlphaFoldDB" id="A0A7Z0WSX5"/>
<gene>
    <name evidence="2" type="ORF">BLA60_03920</name>
</gene>
<feature type="compositionally biased region" description="Acidic residues" evidence="1">
    <location>
        <begin position="8"/>
        <end position="18"/>
    </location>
</feature>
<evidence type="ECO:0000313" key="2">
    <source>
        <dbReference type="EMBL" id="OLF14292.1"/>
    </source>
</evidence>
<protein>
    <recommendedName>
        <fullName evidence="4">YbaB/EbfC DNA-binding family protein</fullName>
    </recommendedName>
</protein>
<feature type="compositionally biased region" description="Low complexity" evidence="1">
    <location>
        <begin position="24"/>
        <end position="40"/>
    </location>
</feature>